<dbReference type="SUPFAM" id="SSF56112">
    <property type="entry name" value="Protein kinase-like (PK-like)"/>
    <property type="match status" value="1"/>
</dbReference>
<evidence type="ECO:0000256" key="2">
    <source>
        <dbReference type="ARBA" id="ARBA00022840"/>
    </source>
</evidence>
<dbReference type="GO" id="GO:0005634">
    <property type="term" value="C:nucleus"/>
    <property type="evidence" value="ECO:0007669"/>
    <property type="project" value="TreeGrafter"/>
</dbReference>
<comment type="caution">
    <text evidence="7">The sequence shown here is derived from an EMBL/GenBank/DDBJ whole genome shotgun (WGS) entry which is preliminary data.</text>
</comment>
<feature type="binding site" evidence="3">
    <location>
        <position position="166"/>
    </location>
    <ligand>
        <name>ATP</name>
        <dbReference type="ChEBI" id="CHEBI:30616"/>
    </ligand>
</feature>
<evidence type="ECO:0000256" key="1">
    <source>
        <dbReference type="ARBA" id="ARBA00022741"/>
    </source>
</evidence>
<dbReference type="GO" id="GO:0005524">
    <property type="term" value="F:ATP binding"/>
    <property type="evidence" value="ECO:0007669"/>
    <property type="project" value="UniProtKB-UniRule"/>
</dbReference>
<dbReference type="PROSITE" id="PS50011">
    <property type="entry name" value="PROTEIN_KINASE_DOM"/>
    <property type="match status" value="1"/>
</dbReference>
<evidence type="ECO:0000256" key="4">
    <source>
        <dbReference type="RuleBase" id="RU000304"/>
    </source>
</evidence>
<evidence type="ECO:0000256" key="5">
    <source>
        <dbReference type="SAM" id="MobiDB-lite"/>
    </source>
</evidence>
<keyword evidence="7" id="KW-0418">Kinase</keyword>
<keyword evidence="4" id="KW-0723">Serine/threonine-protein kinase</keyword>
<dbReference type="Pfam" id="PF00069">
    <property type="entry name" value="Pkinase"/>
    <property type="match status" value="2"/>
</dbReference>
<evidence type="ECO:0000256" key="3">
    <source>
        <dbReference type="PROSITE-ProRule" id="PRU10141"/>
    </source>
</evidence>
<dbReference type="STRING" id="1198029.A0A1U7LQI6"/>
<feature type="domain" description="Protein kinase" evidence="6">
    <location>
        <begin position="137"/>
        <end position="453"/>
    </location>
</feature>
<keyword evidence="2 3" id="KW-0067">ATP-binding</keyword>
<feature type="region of interest" description="Disordered" evidence="5">
    <location>
        <begin position="39"/>
        <end position="61"/>
    </location>
</feature>
<reference evidence="7 8" key="1">
    <citation type="submission" date="2016-04" db="EMBL/GenBank/DDBJ databases">
        <title>Evolutionary innovation and constraint leading to complex multicellularity in the Ascomycota.</title>
        <authorList>
            <person name="Cisse O."/>
            <person name="Nguyen A."/>
            <person name="Hewitt D.A."/>
            <person name="Jedd G."/>
            <person name="Stajich J.E."/>
        </authorList>
    </citation>
    <scope>NUCLEOTIDE SEQUENCE [LARGE SCALE GENOMIC DNA]</scope>
    <source>
        <strain evidence="7 8">DAH-3</strain>
    </source>
</reference>
<dbReference type="InterPro" id="IPR011009">
    <property type="entry name" value="Kinase-like_dom_sf"/>
</dbReference>
<evidence type="ECO:0000259" key="6">
    <source>
        <dbReference type="PROSITE" id="PS50011"/>
    </source>
</evidence>
<evidence type="ECO:0000313" key="8">
    <source>
        <dbReference type="Proteomes" id="UP000186594"/>
    </source>
</evidence>
<keyword evidence="1 3" id="KW-0547">Nucleotide-binding</keyword>
<dbReference type="Gene3D" id="1.10.510.10">
    <property type="entry name" value="Transferase(Phosphotransferase) domain 1"/>
    <property type="match status" value="1"/>
</dbReference>
<dbReference type="AlphaFoldDB" id="A0A1U7LQI6"/>
<dbReference type="GO" id="GO:0045719">
    <property type="term" value="P:negative regulation of glycogen biosynthetic process"/>
    <property type="evidence" value="ECO:0007669"/>
    <property type="project" value="TreeGrafter"/>
</dbReference>
<dbReference type="OrthoDB" id="10252171at2759"/>
<accession>A0A1U7LQI6</accession>
<dbReference type="FunFam" id="1.10.510.10:FF:000571">
    <property type="entry name" value="Maternal embryonic leucine zipper kinase"/>
    <property type="match status" value="1"/>
</dbReference>
<keyword evidence="8" id="KW-1185">Reference proteome</keyword>
<dbReference type="PROSITE" id="PS00108">
    <property type="entry name" value="PROTEIN_KINASE_ST"/>
    <property type="match status" value="1"/>
</dbReference>
<dbReference type="InterPro" id="IPR017441">
    <property type="entry name" value="Protein_kinase_ATP_BS"/>
</dbReference>
<evidence type="ECO:0000313" key="7">
    <source>
        <dbReference type="EMBL" id="OLL24917.1"/>
    </source>
</evidence>
<dbReference type="InterPro" id="IPR000719">
    <property type="entry name" value="Prot_kinase_dom"/>
</dbReference>
<dbReference type="SMART" id="SM00220">
    <property type="entry name" value="S_TKc"/>
    <property type="match status" value="1"/>
</dbReference>
<dbReference type="Proteomes" id="UP000186594">
    <property type="component" value="Unassembled WGS sequence"/>
</dbReference>
<organism evidence="7 8">
    <name type="scientific">Neolecta irregularis (strain DAH-3)</name>
    <dbReference type="NCBI Taxonomy" id="1198029"/>
    <lineage>
        <taxon>Eukaryota</taxon>
        <taxon>Fungi</taxon>
        <taxon>Dikarya</taxon>
        <taxon>Ascomycota</taxon>
        <taxon>Taphrinomycotina</taxon>
        <taxon>Neolectales</taxon>
        <taxon>Neolectaceae</taxon>
        <taxon>Neolecta</taxon>
    </lineage>
</organism>
<dbReference type="PANTHER" id="PTHR24346">
    <property type="entry name" value="MAP/MICROTUBULE AFFINITY-REGULATING KINASE"/>
    <property type="match status" value="1"/>
</dbReference>
<dbReference type="Gene3D" id="3.30.200.20">
    <property type="entry name" value="Phosphorylase Kinase, domain 1"/>
    <property type="match status" value="1"/>
</dbReference>
<gene>
    <name evidence="7" type="ORF">NEOLI_002800</name>
</gene>
<proteinExistence type="inferred from homology"/>
<dbReference type="PANTHER" id="PTHR24346:SF72">
    <property type="entry name" value="CAMK PROTEIN KINASE"/>
    <property type="match status" value="1"/>
</dbReference>
<comment type="similarity">
    <text evidence="4">Belongs to the protein kinase superfamily.</text>
</comment>
<name>A0A1U7LQI6_NEOID</name>
<dbReference type="InterPro" id="IPR008271">
    <property type="entry name" value="Ser/Thr_kinase_AS"/>
</dbReference>
<keyword evidence="7" id="KW-0808">Transferase</keyword>
<dbReference type="OMA" id="CIERHHN"/>
<sequence length="457" mass="51007">MSHLDSLPSPFIATPSHQSRFKKITVPRTPLSINTTHLNISATPSPMSPNPGLQSSTSSFESVSSVNSSPLASPCEAVRAQPPRLDLGACKALPPPTLSYFPVTPPCTPFTDNETAETTSLRHLRDHQLHPEFAARYSLRDELGTGGFGFVVSAIRLSDQIEVAVKFILRHKVPKHGWARDPIHGIVPVEAHVLGNVSHPNIIRMLDFYQDRQFFYLVMEIHGSPWVKNSNAKKLPGLIRKAFKKSPLRQNFNCGNIPSQRPATSLCVPTPRPGMIRRASHDLFECIETHKSFGERQTKYIFRQIVGAVAYLNALDIVHRDIKDENILIDENFTVKLIDFGSAVSIKAPVMGKTGRKPTYLTGFYGTLNFTSPEILQGLPYLADQTEVWSLGVLLYTCLCGEIPFSEPFAAINNEWKLKKKVSPECQDLIGIMLEKDPVRRGSITDVVNHPWWKIEI</sequence>
<dbReference type="FunFam" id="3.30.200.20:FF:000314">
    <property type="entry name" value="Serine/threonine protein kinase"/>
    <property type="match status" value="1"/>
</dbReference>
<dbReference type="GO" id="GO:0005829">
    <property type="term" value="C:cytosol"/>
    <property type="evidence" value="ECO:0007669"/>
    <property type="project" value="TreeGrafter"/>
</dbReference>
<dbReference type="EMBL" id="LXFE01000571">
    <property type="protein sequence ID" value="OLL24917.1"/>
    <property type="molecule type" value="Genomic_DNA"/>
</dbReference>
<protein>
    <submittedName>
        <fullName evidence="7">PAS domain-containing serine/threonine-protein kinase</fullName>
    </submittedName>
</protein>
<dbReference type="GO" id="GO:0035556">
    <property type="term" value="P:intracellular signal transduction"/>
    <property type="evidence" value="ECO:0007669"/>
    <property type="project" value="TreeGrafter"/>
</dbReference>
<dbReference type="PROSITE" id="PS00107">
    <property type="entry name" value="PROTEIN_KINASE_ATP"/>
    <property type="match status" value="1"/>
</dbReference>
<dbReference type="GO" id="GO:0004674">
    <property type="term" value="F:protein serine/threonine kinase activity"/>
    <property type="evidence" value="ECO:0007669"/>
    <property type="project" value="UniProtKB-KW"/>
</dbReference>